<evidence type="ECO:0000256" key="1">
    <source>
        <dbReference type="SAM" id="Coils"/>
    </source>
</evidence>
<feature type="transmembrane region" description="Helical" evidence="3">
    <location>
        <begin position="65"/>
        <end position="87"/>
    </location>
</feature>
<keyword evidence="3" id="KW-1133">Transmembrane helix</keyword>
<dbReference type="GO" id="GO:0055085">
    <property type="term" value="P:transmembrane transport"/>
    <property type="evidence" value="ECO:0007669"/>
    <property type="project" value="InterPro"/>
</dbReference>
<evidence type="ECO:0000256" key="2">
    <source>
        <dbReference type="SAM" id="MobiDB-lite"/>
    </source>
</evidence>
<dbReference type="Pfam" id="PF25917">
    <property type="entry name" value="BSH_RND"/>
    <property type="match status" value="1"/>
</dbReference>
<dbReference type="SUPFAM" id="SSF111369">
    <property type="entry name" value="HlyD-like secretion proteins"/>
    <property type="match status" value="2"/>
</dbReference>
<keyword evidence="7" id="KW-1185">Reference proteome</keyword>
<feature type="domain" description="CusB-like beta-barrel" evidence="5">
    <location>
        <begin position="303"/>
        <end position="346"/>
    </location>
</feature>
<feature type="coiled-coil region" evidence="1">
    <location>
        <begin position="144"/>
        <end position="237"/>
    </location>
</feature>
<evidence type="ECO:0000256" key="3">
    <source>
        <dbReference type="SAM" id="Phobius"/>
    </source>
</evidence>
<keyword evidence="3" id="KW-0812">Transmembrane</keyword>
<feature type="compositionally biased region" description="Low complexity" evidence="2">
    <location>
        <begin position="1"/>
        <end position="25"/>
    </location>
</feature>
<dbReference type="EMBL" id="FUXL01000008">
    <property type="protein sequence ID" value="SKA21513.1"/>
    <property type="molecule type" value="Genomic_DNA"/>
</dbReference>
<dbReference type="AlphaFoldDB" id="A0A1T4RZU5"/>
<evidence type="ECO:0000313" key="6">
    <source>
        <dbReference type="EMBL" id="SKA21513.1"/>
    </source>
</evidence>
<keyword evidence="3" id="KW-0472">Membrane</keyword>
<evidence type="ECO:0000313" key="7">
    <source>
        <dbReference type="Proteomes" id="UP000190135"/>
    </source>
</evidence>
<evidence type="ECO:0000259" key="4">
    <source>
        <dbReference type="Pfam" id="PF25917"/>
    </source>
</evidence>
<dbReference type="Gene3D" id="2.40.30.170">
    <property type="match status" value="1"/>
</dbReference>
<accession>A0A1T4RZU5</accession>
<dbReference type="OrthoDB" id="9811754at2"/>
<sequence length="401" mass="42078">MDDAQAAAAAKHSPDSASDDTPAAARQDGSGSGGSAPSAGHGGEDQGNGAEDKQAKRSFLRRHPFWVALAVLVIAAAAVGGYFYWLIDIEPYESTDDAFVDSRQFAVSPKVSGYVTEVAVTDNQHVNAGDLLFRIDQRDYQIALQQAEAQEDAAKAAIASADAQIEAQEAQVEAARSQVAQAQASLNFAEEQAKRAQELVKSGAGTVETAQQQASNLQQAQADLVHAKAAVTAAEKQVRAQAAQKGTAIADEKKAAAQLAAANLDLEHTTIEAAQPGRVVRLSGAKGAFAQAGQSLAMFVPDEVWITANFKETQITDMRPGQPADISIDAYPDQEVKGHVASIQPGSGTAFSLLPAENATGNYVKVVQRIPVKITVDKWPEDVAIGPGMSVVPTVTVRPRS</sequence>
<dbReference type="InterPro" id="IPR058792">
    <property type="entry name" value="Beta-barrel_RND_2"/>
</dbReference>
<dbReference type="Gene3D" id="1.10.287.470">
    <property type="entry name" value="Helix hairpin bin"/>
    <property type="match status" value="2"/>
</dbReference>
<dbReference type="STRING" id="1365950.SAMN05428963_108129"/>
<dbReference type="Gene3D" id="2.40.50.100">
    <property type="match status" value="1"/>
</dbReference>
<feature type="domain" description="Multidrug resistance protein MdtA-like barrel-sandwich hybrid" evidence="4">
    <location>
        <begin position="104"/>
        <end position="300"/>
    </location>
</feature>
<gene>
    <name evidence="6" type="ORF">SAMN05428963_108129</name>
</gene>
<dbReference type="PANTHER" id="PTHR30386">
    <property type="entry name" value="MEMBRANE FUSION SUBUNIT OF EMRAB-TOLC MULTIDRUG EFFLUX PUMP"/>
    <property type="match status" value="1"/>
</dbReference>
<evidence type="ECO:0000259" key="5">
    <source>
        <dbReference type="Pfam" id="PF25954"/>
    </source>
</evidence>
<dbReference type="Proteomes" id="UP000190135">
    <property type="component" value="Unassembled WGS sequence"/>
</dbReference>
<reference evidence="6 7" key="1">
    <citation type="submission" date="2017-02" db="EMBL/GenBank/DDBJ databases">
        <authorList>
            <person name="Peterson S.W."/>
        </authorList>
    </citation>
    <scope>NUCLEOTIDE SEQUENCE [LARGE SCALE GENOMIC DNA]</scope>
    <source>
        <strain evidence="6 7">USBA 369</strain>
    </source>
</reference>
<feature type="region of interest" description="Disordered" evidence="2">
    <location>
        <begin position="1"/>
        <end position="54"/>
    </location>
</feature>
<proteinExistence type="predicted"/>
<protein>
    <submittedName>
        <fullName evidence="6">Membrane fusion protein, multidrug efflux system</fullName>
    </submittedName>
</protein>
<keyword evidence="1" id="KW-0175">Coiled coil</keyword>
<dbReference type="InterPro" id="IPR058625">
    <property type="entry name" value="MdtA-like_BSH"/>
</dbReference>
<dbReference type="PANTHER" id="PTHR30386:SF24">
    <property type="entry name" value="MULTIDRUG RESISTANCE EFFLUX PUMP"/>
    <property type="match status" value="1"/>
</dbReference>
<dbReference type="Pfam" id="PF25954">
    <property type="entry name" value="Beta-barrel_RND_2"/>
    <property type="match status" value="1"/>
</dbReference>
<name>A0A1T4RZU5_9HYPH</name>
<dbReference type="RefSeq" id="WP_078708856.1">
    <property type="nucleotide sequence ID" value="NZ_FUXL01000008.1"/>
</dbReference>
<organism evidence="6 7">
    <name type="scientific">Consotaella salsifontis</name>
    <dbReference type="NCBI Taxonomy" id="1365950"/>
    <lineage>
        <taxon>Bacteria</taxon>
        <taxon>Pseudomonadati</taxon>
        <taxon>Pseudomonadota</taxon>
        <taxon>Alphaproteobacteria</taxon>
        <taxon>Hyphomicrobiales</taxon>
        <taxon>Aurantimonadaceae</taxon>
        <taxon>Consotaella</taxon>
    </lineage>
</organism>
<dbReference type="InterPro" id="IPR050739">
    <property type="entry name" value="MFP"/>
</dbReference>